<organism evidence="1">
    <name type="scientific">Opuntia streptacantha</name>
    <name type="common">Prickly pear cactus</name>
    <name type="synonym">Opuntia cardona</name>
    <dbReference type="NCBI Taxonomy" id="393608"/>
    <lineage>
        <taxon>Eukaryota</taxon>
        <taxon>Viridiplantae</taxon>
        <taxon>Streptophyta</taxon>
        <taxon>Embryophyta</taxon>
        <taxon>Tracheophyta</taxon>
        <taxon>Spermatophyta</taxon>
        <taxon>Magnoliopsida</taxon>
        <taxon>eudicotyledons</taxon>
        <taxon>Gunneridae</taxon>
        <taxon>Pentapetalae</taxon>
        <taxon>Caryophyllales</taxon>
        <taxon>Cactineae</taxon>
        <taxon>Cactaceae</taxon>
        <taxon>Opuntioideae</taxon>
        <taxon>Opuntia</taxon>
    </lineage>
</organism>
<dbReference type="EMBL" id="GISG01044121">
    <property type="protein sequence ID" value="MBA4623671.1"/>
    <property type="molecule type" value="Transcribed_RNA"/>
</dbReference>
<protein>
    <submittedName>
        <fullName evidence="1">Uncharacterized protein</fullName>
    </submittedName>
</protein>
<name>A0A7C8YPR5_OPUST</name>
<dbReference type="AlphaFoldDB" id="A0A7C8YPR5"/>
<dbReference type="EMBL" id="GISG01044123">
    <property type="protein sequence ID" value="MBA4623672.1"/>
    <property type="molecule type" value="Transcribed_RNA"/>
</dbReference>
<accession>A0A7C8YPR5</accession>
<evidence type="ECO:0000313" key="1">
    <source>
        <dbReference type="EMBL" id="MBA4623672.1"/>
    </source>
</evidence>
<reference evidence="1" key="2">
    <citation type="submission" date="2020-07" db="EMBL/GenBank/DDBJ databases">
        <authorList>
            <person name="Vera ALvarez R."/>
            <person name="Arias-Moreno D.M."/>
            <person name="Jimenez-Jacinto V."/>
            <person name="Jimenez-Bremont J.F."/>
            <person name="Swaminathan K."/>
            <person name="Moose S.P."/>
            <person name="Guerrero-Gonzalez M.L."/>
            <person name="Marino-Ramirez L."/>
            <person name="Landsman D."/>
            <person name="Rodriguez-Kessler M."/>
            <person name="Delgado-Sanchez P."/>
        </authorList>
    </citation>
    <scope>NUCLEOTIDE SEQUENCE</scope>
    <source>
        <tissue evidence="1">Cladode</tissue>
    </source>
</reference>
<reference evidence="1" key="1">
    <citation type="journal article" date="2013" name="J. Plant Res.">
        <title>Effect of fungi and light on seed germination of three Opuntia species from semiarid lands of central Mexico.</title>
        <authorList>
            <person name="Delgado-Sanchez P."/>
            <person name="Jimenez-Bremont J.F."/>
            <person name="Guerrero-Gonzalez Mde L."/>
            <person name="Flores J."/>
        </authorList>
    </citation>
    <scope>NUCLEOTIDE SEQUENCE</scope>
    <source>
        <tissue evidence="1">Cladode</tissue>
    </source>
</reference>
<sequence length="129" mass="13949">MISSPILMNNGTLTVTPVSTVAGLDEPCTVSPLIPGSVSTTVSFTMMGSSRSIACPFQNRRLQSIPSFSHLVFSPTSSSLRRNSSYVFRSIKTYMEPSLYVNCFVSLDISASAIELPARKVFSTVFPVT</sequence>
<proteinExistence type="predicted"/>